<dbReference type="InterPro" id="IPR008271">
    <property type="entry name" value="Ser/Thr_kinase_AS"/>
</dbReference>
<evidence type="ECO:0000256" key="18">
    <source>
        <dbReference type="ARBA" id="ARBA00023180"/>
    </source>
</evidence>
<dbReference type="STRING" id="3827.A0A1S2Y213"/>
<dbReference type="PROSITE" id="PS50011">
    <property type="entry name" value="PROTEIN_KINASE_DOM"/>
    <property type="match status" value="1"/>
</dbReference>
<dbReference type="PROSITE" id="PS00108">
    <property type="entry name" value="PROTEIN_KINASE_ST"/>
    <property type="match status" value="1"/>
</dbReference>
<evidence type="ECO:0000256" key="16">
    <source>
        <dbReference type="ARBA" id="ARBA00023136"/>
    </source>
</evidence>
<comment type="similarity">
    <text evidence="2">Belongs to the leguminous lectin family.</text>
</comment>
<evidence type="ECO:0000313" key="23">
    <source>
        <dbReference type="Proteomes" id="UP000087171"/>
    </source>
</evidence>
<dbReference type="Pfam" id="PF00069">
    <property type="entry name" value="Pkinase"/>
    <property type="match status" value="1"/>
</dbReference>
<keyword evidence="14 19" id="KW-0067">ATP-binding</keyword>
<keyword evidence="15 20" id="KW-1133">Transmembrane helix</keyword>
<dbReference type="Gene3D" id="1.10.510.10">
    <property type="entry name" value="Transferase(Phosphotransferase) domain 1"/>
    <property type="match status" value="1"/>
</dbReference>
<evidence type="ECO:0000256" key="10">
    <source>
        <dbReference type="ARBA" id="ARBA00022729"/>
    </source>
</evidence>
<feature type="chain" id="PRO_5018566919" description="non-specific serine/threonine protein kinase" evidence="21">
    <location>
        <begin position="18"/>
        <end position="669"/>
    </location>
</feature>
<evidence type="ECO:0000256" key="20">
    <source>
        <dbReference type="SAM" id="Phobius"/>
    </source>
</evidence>
<evidence type="ECO:0000256" key="14">
    <source>
        <dbReference type="ARBA" id="ARBA00022840"/>
    </source>
</evidence>
<keyword evidence="8" id="KW-0808">Transferase</keyword>
<evidence type="ECO:0000256" key="11">
    <source>
        <dbReference type="ARBA" id="ARBA00022734"/>
    </source>
</evidence>
<comment type="similarity">
    <text evidence="4">In the C-terminal section; belongs to the protein kinase superfamily. Ser/Thr protein kinase family.</text>
</comment>
<dbReference type="SUPFAM" id="SSF49899">
    <property type="entry name" value="Concanavalin A-like lectins/glucanases"/>
    <property type="match status" value="1"/>
</dbReference>
<name>A0A1S2Y213_CICAR</name>
<evidence type="ECO:0000313" key="24">
    <source>
        <dbReference type="RefSeq" id="XP_004498078.2"/>
    </source>
</evidence>
<reference evidence="24" key="2">
    <citation type="submission" date="2025-08" db="UniProtKB">
        <authorList>
            <consortium name="RefSeq"/>
        </authorList>
    </citation>
    <scope>IDENTIFICATION</scope>
    <source>
        <tissue evidence="24">Etiolated seedlings</tissue>
    </source>
</reference>
<evidence type="ECO:0000256" key="1">
    <source>
        <dbReference type="ARBA" id="ARBA00004251"/>
    </source>
</evidence>
<accession>A0A1S2Y213</accession>
<dbReference type="Pfam" id="PF00139">
    <property type="entry name" value="Lectin_legB"/>
    <property type="match status" value="1"/>
</dbReference>
<dbReference type="Gene3D" id="3.30.200.20">
    <property type="entry name" value="Phosphorylase Kinase, domain 1"/>
    <property type="match status" value="1"/>
</dbReference>
<dbReference type="GeneID" id="101508552"/>
<gene>
    <name evidence="24" type="primary">LOC101508552</name>
</gene>
<feature type="domain" description="Protein kinase" evidence="22">
    <location>
        <begin position="351"/>
        <end position="616"/>
    </location>
</feature>
<dbReference type="GO" id="GO:0005524">
    <property type="term" value="F:ATP binding"/>
    <property type="evidence" value="ECO:0007669"/>
    <property type="project" value="UniProtKB-UniRule"/>
</dbReference>
<dbReference type="Gene3D" id="2.60.120.200">
    <property type="match status" value="1"/>
</dbReference>
<dbReference type="InterPro" id="IPR000719">
    <property type="entry name" value="Prot_kinase_dom"/>
</dbReference>
<dbReference type="eggNOG" id="ENOG502QV4R">
    <property type="taxonomic scope" value="Eukaryota"/>
</dbReference>
<dbReference type="RefSeq" id="XP_004498078.2">
    <property type="nucleotide sequence ID" value="XM_004498021.3"/>
</dbReference>
<keyword evidence="18" id="KW-0325">Glycoprotein</keyword>
<feature type="binding site" evidence="19">
    <location>
        <position position="381"/>
    </location>
    <ligand>
        <name>ATP</name>
        <dbReference type="ChEBI" id="CHEBI:30616"/>
    </ligand>
</feature>
<keyword evidence="11" id="KW-0430">Lectin</keyword>
<dbReference type="PROSITE" id="PS00107">
    <property type="entry name" value="PROTEIN_KINASE_ATP"/>
    <property type="match status" value="1"/>
</dbReference>
<organism evidence="23 24">
    <name type="scientific">Cicer arietinum</name>
    <name type="common">Chickpea</name>
    <name type="synonym">Garbanzo</name>
    <dbReference type="NCBI Taxonomy" id="3827"/>
    <lineage>
        <taxon>Eukaryota</taxon>
        <taxon>Viridiplantae</taxon>
        <taxon>Streptophyta</taxon>
        <taxon>Embryophyta</taxon>
        <taxon>Tracheophyta</taxon>
        <taxon>Spermatophyta</taxon>
        <taxon>Magnoliopsida</taxon>
        <taxon>eudicotyledons</taxon>
        <taxon>Gunneridae</taxon>
        <taxon>Pentapetalae</taxon>
        <taxon>rosids</taxon>
        <taxon>fabids</taxon>
        <taxon>Fabales</taxon>
        <taxon>Fabaceae</taxon>
        <taxon>Papilionoideae</taxon>
        <taxon>50 kb inversion clade</taxon>
        <taxon>NPAAA clade</taxon>
        <taxon>Hologalegina</taxon>
        <taxon>IRL clade</taxon>
        <taxon>Cicereae</taxon>
        <taxon>Cicer</taxon>
    </lineage>
</organism>
<dbReference type="InterPro" id="IPR050528">
    <property type="entry name" value="L-type_Lectin-RKs"/>
</dbReference>
<evidence type="ECO:0000256" key="3">
    <source>
        <dbReference type="ARBA" id="ARBA00008536"/>
    </source>
</evidence>
<keyword evidence="13 24" id="KW-0418">Kinase</keyword>
<dbReference type="FunFam" id="1.10.510.10:FF:001026">
    <property type="entry name" value="probable L-type lectin-domain containing receptor kinase S.5"/>
    <property type="match status" value="1"/>
</dbReference>
<evidence type="ECO:0000256" key="7">
    <source>
        <dbReference type="ARBA" id="ARBA00022527"/>
    </source>
</evidence>
<evidence type="ECO:0000256" key="5">
    <source>
        <dbReference type="ARBA" id="ARBA00012513"/>
    </source>
</evidence>
<proteinExistence type="inferred from homology"/>
<feature type="signal peptide" evidence="21">
    <location>
        <begin position="1"/>
        <end position="17"/>
    </location>
</feature>
<dbReference type="GO" id="GO:0005886">
    <property type="term" value="C:plasma membrane"/>
    <property type="evidence" value="ECO:0007669"/>
    <property type="project" value="UniProtKB-SubCell"/>
</dbReference>
<dbReference type="InterPro" id="IPR019825">
    <property type="entry name" value="Lectin_legB_Mn/Ca_BS"/>
</dbReference>
<dbReference type="OrthoDB" id="1925696at2759"/>
<dbReference type="KEGG" id="cam:101508552"/>
<protein>
    <recommendedName>
        <fullName evidence="5">non-specific serine/threonine protein kinase</fullName>
        <ecNumber evidence="5">2.7.11.1</ecNumber>
    </recommendedName>
</protein>
<keyword evidence="10 21" id="KW-0732">Signal</keyword>
<evidence type="ECO:0000256" key="17">
    <source>
        <dbReference type="ARBA" id="ARBA00023170"/>
    </source>
</evidence>
<dbReference type="InterPro" id="IPR013320">
    <property type="entry name" value="ConA-like_dom_sf"/>
</dbReference>
<dbReference type="InterPro" id="IPR011009">
    <property type="entry name" value="Kinase-like_dom_sf"/>
</dbReference>
<evidence type="ECO:0000256" key="12">
    <source>
        <dbReference type="ARBA" id="ARBA00022741"/>
    </source>
</evidence>
<dbReference type="FunFam" id="2.60.120.200:FF:000398">
    <property type="entry name" value="Putative L-type lectin-domain containing receptor kinase S.7"/>
    <property type="match status" value="1"/>
</dbReference>
<keyword evidence="17 24" id="KW-0675">Receptor</keyword>
<evidence type="ECO:0000256" key="15">
    <source>
        <dbReference type="ARBA" id="ARBA00022989"/>
    </source>
</evidence>
<dbReference type="PaxDb" id="3827-XP_004498078.1"/>
<dbReference type="FunFam" id="3.30.200.20:FF:000178">
    <property type="entry name" value="serine/threonine-protein kinase PBS1-like"/>
    <property type="match status" value="1"/>
</dbReference>
<evidence type="ECO:0000256" key="6">
    <source>
        <dbReference type="ARBA" id="ARBA00022475"/>
    </source>
</evidence>
<keyword evidence="12 19" id="KW-0547">Nucleotide-binding</keyword>
<keyword evidence="6" id="KW-1003">Cell membrane</keyword>
<dbReference type="CDD" id="cd06899">
    <property type="entry name" value="lectin_legume_LecRK_Arcelin_ConA"/>
    <property type="match status" value="1"/>
</dbReference>
<dbReference type="SUPFAM" id="SSF56112">
    <property type="entry name" value="Protein kinase-like (PK-like)"/>
    <property type="match status" value="1"/>
</dbReference>
<dbReference type="GO" id="GO:0030246">
    <property type="term" value="F:carbohydrate binding"/>
    <property type="evidence" value="ECO:0007669"/>
    <property type="project" value="UniProtKB-KW"/>
</dbReference>
<keyword evidence="23" id="KW-1185">Reference proteome</keyword>
<feature type="transmembrane region" description="Helical" evidence="20">
    <location>
        <begin position="289"/>
        <end position="312"/>
    </location>
</feature>
<dbReference type="InterPro" id="IPR001220">
    <property type="entry name" value="Legume_lectin_dom"/>
</dbReference>
<dbReference type="CDD" id="cd14066">
    <property type="entry name" value="STKc_IRAK"/>
    <property type="match status" value="1"/>
</dbReference>
<reference evidence="23" key="1">
    <citation type="journal article" date="2013" name="Nat. Biotechnol.">
        <title>Draft genome sequence of chickpea (Cicer arietinum) provides a resource for trait improvement.</title>
        <authorList>
            <person name="Varshney R.K."/>
            <person name="Song C."/>
            <person name="Saxena R.K."/>
            <person name="Azam S."/>
            <person name="Yu S."/>
            <person name="Sharpe A.G."/>
            <person name="Cannon S."/>
            <person name="Baek J."/>
            <person name="Rosen B.D."/>
            <person name="Tar'an B."/>
            <person name="Millan T."/>
            <person name="Zhang X."/>
            <person name="Ramsay L.D."/>
            <person name="Iwata A."/>
            <person name="Wang Y."/>
            <person name="Nelson W."/>
            <person name="Farmer A.D."/>
            <person name="Gaur P.M."/>
            <person name="Soderlund C."/>
            <person name="Penmetsa R.V."/>
            <person name="Xu C."/>
            <person name="Bharti A.K."/>
            <person name="He W."/>
            <person name="Winter P."/>
            <person name="Zhao S."/>
            <person name="Hane J.K."/>
            <person name="Carrasquilla-Garcia N."/>
            <person name="Condie J.A."/>
            <person name="Upadhyaya H.D."/>
            <person name="Luo M.C."/>
            <person name="Thudi M."/>
            <person name="Gowda C.L."/>
            <person name="Singh N.P."/>
            <person name="Lichtenzveig J."/>
            <person name="Gali K.K."/>
            <person name="Rubio J."/>
            <person name="Nadarajan N."/>
            <person name="Dolezel J."/>
            <person name="Bansal K.C."/>
            <person name="Xu X."/>
            <person name="Edwards D."/>
            <person name="Zhang G."/>
            <person name="Kahl G."/>
            <person name="Gil J."/>
            <person name="Singh K.B."/>
            <person name="Datta S.K."/>
            <person name="Jackson S.A."/>
            <person name="Wang J."/>
            <person name="Cook D.R."/>
        </authorList>
    </citation>
    <scope>NUCLEOTIDE SEQUENCE [LARGE SCALE GENOMIC DNA]</scope>
    <source>
        <strain evidence="23">cv. CDC Frontier</strain>
    </source>
</reference>
<keyword evidence="7" id="KW-0723">Serine/threonine-protein kinase</keyword>
<dbReference type="SMART" id="SM00220">
    <property type="entry name" value="S_TKc"/>
    <property type="match status" value="1"/>
</dbReference>
<dbReference type="AlphaFoldDB" id="A0A1S2Y213"/>
<dbReference type="EC" id="2.7.11.1" evidence="5"/>
<sequence>MFMFLVLFTLLLKTLTATTNTVVSPTTFSFISFSHESCTNGELLCMGSATTENGYISLTPESETQQSNNSNSLFDESSSIANKVGRVLYPHPVHVWPAIITTTFTLRITPFAKNSTGSGDGMALVFAQDNRPSPNDSYGSYLGMFDRSTQGGNFQQIGVELDTYMNEFDPDGNHIGIITTSITNAVAFHSLNSTFVDLKSGRDIVVKVDYNGWTRMIFVSIGYSNSQIKSVLNHSITLPDIIPSSVYVGFTASTGKTFPETHQVLNWVFTSVPLPVLSLKHSELGKIKIMLLIIFIPVLVSMSLLPLIWEAWKKRCEKGDRKEDIERLSMTAADAPKMFSYKQLSKATCNFRKENLVGRGGFGSVYKGVLLECGKSIAVKKISATSKQGEREFLAEICTIGRLRHKNLVQLQGWCNEGKNLLLVYDYMQNGSLDHFIGNNEILDWQTRHKILTGLASSLLYLHEECGNPVVHRDVKPNNIMLDSNYNPHLGDFGLARLLKNEDSVTTNLAGTPGYLAPEIGFTGKATPESDVYSFGMVVLELICGKRSKRVMEDNSLVDYVWNFHAQNQILACVDKQLKNQFDVEEAKRCLMVGLACLHPDSSFRPKMRKVVQIFLNANESLMELPEMRPTGVYVSVSCTSITEFVSRTELELHSSTTSSMEKISNCTV</sequence>
<evidence type="ECO:0000256" key="21">
    <source>
        <dbReference type="SAM" id="SignalP"/>
    </source>
</evidence>
<dbReference type="PROSITE" id="PS00307">
    <property type="entry name" value="LECTIN_LEGUME_BETA"/>
    <property type="match status" value="1"/>
</dbReference>
<dbReference type="GO" id="GO:0004674">
    <property type="term" value="F:protein serine/threonine kinase activity"/>
    <property type="evidence" value="ECO:0007669"/>
    <property type="project" value="UniProtKB-KW"/>
</dbReference>
<evidence type="ECO:0000256" key="4">
    <source>
        <dbReference type="ARBA" id="ARBA00010217"/>
    </source>
</evidence>
<evidence type="ECO:0000256" key="2">
    <source>
        <dbReference type="ARBA" id="ARBA00007606"/>
    </source>
</evidence>
<keyword evidence="9 20" id="KW-0812">Transmembrane</keyword>
<keyword evidence="16 20" id="KW-0472">Membrane</keyword>
<comment type="similarity">
    <text evidence="3">In the N-terminal section; belongs to the leguminous lectin family.</text>
</comment>
<dbReference type="Proteomes" id="UP000087171">
    <property type="component" value="Chromosome Ca4"/>
</dbReference>
<evidence type="ECO:0000256" key="8">
    <source>
        <dbReference type="ARBA" id="ARBA00022679"/>
    </source>
</evidence>
<dbReference type="InterPro" id="IPR017441">
    <property type="entry name" value="Protein_kinase_ATP_BS"/>
</dbReference>
<evidence type="ECO:0000256" key="13">
    <source>
        <dbReference type="ARBA" id="ARBA00022777"/>
    </source>
</evidence>
<comment type="subcellular location">
    <subcellularLocation>
        <location evidence="1">Cell membrane</location>
        <topology evidence="1">Single-pass type I membrane protein</topology>
    </subcellularLocation>
</comment>
<evidence type="ECO:0000256" key="9">
    <source>
        <dbReference type="ARBA" id="ARBA00022692"/>
    </source>
</evidence>
<dbReference type="PANTHER" id="PTHR27007">
    <property type="match status" value="1"/>
</dbReference>
<evidence type="ECO:0000256" key="19">
    <source>
        <dbReference type="PROSITE-ProRule" id="PRU10141"/>
    </source>
</evidence>
<evidence type="ECO:0000259" key="22">
    <source>
        <dbReference type="PROSITE" id="PS50011"/>
    </source>
</evidence>